<dbReference type="AlphaFoldDB" id="A0A285VE63"/>
<accession>A0A285VE63</accession>
<dbReference type="InterPro" id="IPR017850">
    <property type="entry name" value="Alkaline_phosphatase_core_sf"/>
</dbReference>
<dbReference type="Proteomes" id="UP000219688">
    <property type="component" value="Unassembled WGS sequence"/>
</dbReference>
<reference evidence="2" key="1">
    <citation type="submission" date="2017-08" db="EMBL/GenBank/DDBJ databases">
        <authorList>
            <person name="Varghese N."/>
            <person name="Submissions S."/>
        </authorList>
    </citation>
    <scope>NUCLEOTIDE SEQUENCE [LARGE SCALE GENOMIC DNA]</scope>
    <source>
        <strain evidence="2">USBA17B2</strain>
    </source>
</reference>
<evidence type="ECO:0000313" key="2">
    <source>
        <dbReference type="Proteomes" id="UP000219688"/>
    </source>
</evidence>
<name>A0A285VE63_9MICO</name>
<proteinExistence type="predicted"/>
<dbReference type="RefSeq" id="WP_097186399.1">
    <property type="nucleotide sequence ID" value="NZ_OBQK01000001.1"/>
</dbReference>
<dbReference type="SUPFAM" id="SSF53649">
    <property type="entry name" value="Alkaline phosphatase-like"/>
    <property type="match status" value="1"/>
</dbReference>
<dbReference type="GO" id="GO:0016787">
    <property type="term" value="F:hydrolase activity"/>
    <property type="evidence" value="ECO:0007669"/>
    <property type="project" value="UniProtKB-ARBA"/>
</dbReference>
<dbReference type="Gene3D" id="3.40.720.10">
    <property type="entry name" value="Alkaline Phosphatase, subunit A"/>
    <property type="match status" value="1"/>
</dbReference>
<organism evidence="1 2">
    <name type="scientific">Ornithinimicrobium cerasi</name>
    <dbReference type="NCBI Taxonomy" id="2248773"/>
    <lineage>
        <taxon>Bacteria</taxon>
        <taxon>Bacillati</taxon>
        <taxon>Actinomycetota</taxon>
        <taxon>Actinomycetes</taxon>
        <taxon>Micrococcales</taxon>
        <taxon>Ornithinimicrobiaceae</taxon>
        <taxon>Ornithinimicrobium</taxon>
    </lineage>
</organism>
<sequence length="388" mass="41039">MSREVAEARQRYQPPGPGEGLASVLPAALLALGAGLPDDIPEPRWQLPQTRRVVVVLVDGLGSRQLERRTGHAPFLRTLGPAVPDARCGFPSTTATSLSSLGTGRGAGDHGVIGWQTGLRGGQQLLNHLSWKGGPEPTRYQPHRTLLQEAGRRDVTVTTVSRGTFDGSGFTRAALRGGGYAAAESAEERTEGVLTALGQAGRRGRALVYAYWDEVDKAGHVHGPGSLEWGEAVEAVDRFVAGVVQAAPEGTVVVVTSDHGMTEAPLSRRRDLALGDVLDEGVSLLAGEPRAPQVWCVPGAAADVAATWRAELGEDAVVLTRDEAVEAGWFGPVREGVRERLGDLVVAMLGDATVLDSRLLRPEVLRLRGHHGSITDAETAIPLLVHQG</sequence>
<gene>
    <name evidence="1" type="ORF">SAMN05421879_101168</name>
</gene>
<dbReference type="PANTHER" id="PTHR10151:SF120">
    <property type="entry name" value="BIS(5'-ADENOSYL)-TRIPHOSPHATASE"/>
    <property type="match status" value="1"/>
</dbReference>
<dbReference type="InterPro" id="IPR002591">
    <property type="entry name" value="Phosphodiest/P_Trfase"/>
</dbReference>
<dbReference type="EMBL" id="OBQK01000001">
    <property type="protein sequence ID" value="SOC51376.1"/>
    <property type="molecule type" value="Genomic_DNA"/>
</dbReference>
<dbReference type="STRING" id="1122622.GCA_000421185_01583"/>
<dbReference type="Pfam" id="PF01663">
    <property type="entry name" value="Phosphodiest"/>
    <property type="match status" value="1"/>
</dbReference>
<dbReference type="PANTHER" id="PTHR10151">
    <property type="entry name" value="ECTONUCLEOTIDE PYROPHOSPHATASE/PHOSPHODIESTERASE"/>
    <property type="match status" value="1"/>
</dbReference>
<protein>
    <submittedName>
        <fullName evidence="1">Type I phosphodiesterase / nucleotide pyrophosphatase</fullName>
    </submittedName>
</protein>
<evidence type="ECO:0000313" key="1">
    <source>
        <dbReference type="EMBL" id="SOC51376.1"/>
    </source>
</evidence>
<keyword evidence="2" id="KW-1185">Reference proteome</keyword>